<sequence length="176" mass="19885">MDEEMAPMSTRTCNRAAKPDLAYTILWSPLPPITWIIPFIGHTGIANSQGIASDFQGPYFVGDQGRMAFGSPTRALRLDVSDLPDERWDEAIEEANQVYRGRMHNICCDNCHSHVANALNRMPVEGPIFIKKWDMVKICFLVFFRARFLSVSGFLQQFLPFFILVAVIALSTNLTK</sequence>
<reference evidence="2" key="1">
    <citation type="submission" date="2021-01" db="EMBL/GenBank/DDBJ databases">
        <authorList>
            <person name="Corre E."/>
            <person name="Pelletier E."/>
            <person name="Niang G."/>
            <person name="Scheremetjew M."/>
            <person name="Finn R."/>
            <person name="Kale V."/>
            <person name="Holt S."/>
            <person name="Cochrane G."/>
            <person name="Meng A."/>
            <person name="Brown T."/>
            <person name="Cohen L."/>
        </authorList>
    </citation>
    <scope>NUCLEOTIDE SEQUENCE</scope>
    <source>
        <strain evidence="2">CCMP 410</strain>
    </source>
</reference>
<dbReference type="Pfam" id="PF05608">
    <property type="entry name" value="RTE1"/>
    <property type="match status" value="2"/>
</dbReference>
<dbReference type="AlphaFoldDB" id="A0A7S1Y3W6"/>
<name>A0A7S1Y3W6_9STRA</name>
<dbReference type="InterPro" id="IPR008496">
    <property type="entry name" value="TMEM222/RTE1"/>
</dbReference>
<evidence type="ECO:0008006" key="3">
    <source>
        <dbReference type="Google" id="ProtNLM"/>
    </source>
</evidence>
<evidence type="ECO:0000256" key="1">
    <source>
        <dbReference type="SAM" id="Phobius"/>
    </source>
</evidence>
<organism evidence="2">
    <name type="scientific">Grammatophora oceanica</name>
    <dbReference type="NCBI Taxonomy" id="210454"/>
    <lineage>
        <taxon>Eukaryota</taxon>
        <taxon>Sar</taxon>
        <taxon>Stramenopiles</taxon>
        <taxon>Ochrophyta</taxon>
        <taxon>Bacillariophyta</taxon>
        <taxon>Fragilariophyceae</taxon>
        <taxon>Fragilariophycidae</taxon>
        <taxon>Rhabdonematales</taxon>
        <taxon>Grammatophoraceae</taxon>
        <taxon>Grammatophora</taxon>
    </lineage>
</organism>
<feature type="transmembrane region" description="Helical" evidence="1">
    <location>
        <begin position="148"/>
        <end position="170"/>
    </location>
</feature>
<dbReference type="PANTHER" id="PTHR20921:SF0">
    <property type="entry name" value="TRANSMEMBRANE PROTEIN 222"/>
    <property type="match status" value="1"/>
</dbReference>
<dbReference type="PANTHER" id="PTHR20921">
    <property type="entry name" value="TRANSMEMBRANE PROTEIN 222"/>
    <property type="match status" value="1"/>
</dbReference>
<accession>A0A7S1Y3W6</accession>
<keyword evidence="1" id="KW-1133">Transmembrane helix</keyword>
<protein>
    <recommendedName>
        <fullName evidence="3">Transmembrane protein 222</fullName>
    </recommendedName>
</protein>
<keyword evidence="1" id="KW-0812">Transmembrane</keyword>
<gene>
    <name evidence="2" type="ORF">GOCE00092_LOCUS4089</name>
</gene>
<keyword evidence="1" id="KW-0472">Membrane</keyword>
<dbReference type="EMBL" id="HBGK01007911">
    <property type="protein sequence ID" value="CAD9275181.1"/>
    <property type="molecule type" value="Transcribed_RNA"/>
</dbReference>
<evidence type="ECO:0000313" key="2">
    <source>
        <dbReference type="EMBL" id="CAD9275181.1"/>
    </source>
</evidence>
<proteinExistence type="predicted"/>